<keyword evidence="1" id="KW-0812">Transmembrane</keyword>
<evidence type="ECO:0000313" key="4">
    <source>
        <dbReference type="Proteomes" id="UP001549691"/>
    </source>
</evidence>
<keyword evidence="1" id="KW-0472">Membrane</keyword>
<comment type="caution">
    <text evidence="3">The sequence shown here is derived from an EMBL/GenBank/DDBJ whole genome shotgun (WGS) entry which is preliminary data.</text>
</comment>
<dbReference type="Gene3D" id="1.10.260.40">
    <property type="entry name" value="lambda repressor-like DNA-binding domains"/>
    <property type="match status" value="1"/>
</dbReference>
<accession>A0ABV2TJA6</accession>
<proteinExistence type="predicted"/>
<keyword evidence="4" id="KW-1185">Reference proteome</keyword>
<dbReference type="EMBL" id="JBEWZI010000006">
    <property type="protein sequence ID" value="MET7014005.1"/>
    <property type="molecule type" value="Genomic_DNA"/>
</dbReference>
<sequence length="137" mass="14887">MKPSELVRKAMEQSGAKSAYALAKVTGISEDSLKNYEKDKVGKNGISNEFARRLAEAAGLSTLKVIAELEMERAKDDATRTAWGKALASIRTTAVILILALTTAIAALSLPDGALERFLRRLKQTIIFIMLSCAELF</sequence>
<organism evidence="3 4">
    <name type="scientific">Uliginosibacterium flavum</name>
    <dbReference type="NCBI Taxonomy" id="1396831"/>
    <lineage>
        <taxon>Bacteria</taxon>
        <taxon>Pseudomonadati</taxon>
        <taxon>Pseudomonadota</taxon>
        <taxon>Betaproteobacteria</taxon>
        <taxon>Rhodocyclales</taxon>
        <taxon>Zoogloeaceae</taxon>
        <taxon>Uliginosibacterium</taxon>
    </lineage>
</organism>
<reference evidence="3 4" key="1">
    <citation type="submission" date="2024-07" db="EMBL/GenBank/DDBJ databases">
        <title>Uliginosibacterium flavum JJ3220;KACC:17644.</title>
        <authorList>
            <person name="Kim M.K."/>
        </authorList>
    </citation>
    <scope>NUCLEOTIDE SEQUENCE [LARGE SCALE GENOMIC DNA]</scope>
    <source>
        <strain evidence="3 4">KACC:17644</strain>
    </source>
</reference>
<gene>
    <name evidence="3" type="ORF">ABXR19_07370</name>
</gene>
<feature type="domain" description="HTH cro/C1-type" evidence="2">
    <location>
        <begin position="6"/>
        <end position="65"/>
    </location>
</feature>
<dbReference type="SMART" id="SM00530">
    <property type="entry name" value="HTH_XRE"/>
    <property type="match status" value="1"/>
</dbReference>
<dbReference type="RefSeq" id="WP_354600464.1">
    <property type="nucleotide sequence ID" value="NZ_JBEWZI010000006.1"/>
</dbReference>
<evidence type="ECO:0000313" key="3">
    <source>
        <dbReference type="EMBL" id="MET7014005.1"/>
    </source>
</evidence>
<feature type="transmembrane region" description="Helical" evidence="1">
    <location>
        <begin position="90"/>
        <end position="110"/>
    </location>
</feature>
<dbReference type="InterPro" id="IPR010982">
    <property type="entry name" value="Lambda_DNA-bd_dom_sf"/>
</dbReference>
<keyword evidence="1" id="KW-1133">Transmembrane helix</keyword>
<name>A0ABV2TJA6_9RHOO</name>
<dbReference type="CDD" id="cd00093">
    <property type="entry name" value="HTH_XRE"/>
    <property type="match status" value="1"/>
</dbReference>
<evidence type="ECO:0000256" key="1">
    <source>
        <dbReference type="SAM" id="Phobius"/>
    </source>
</evidence>
<evidence type="ECO:0000259" key="2">
    <source>
        <dbReference type="SMART" id="SM00530"/>
    </source>
</evidence>
<dbReference type="InterPro" id="IPR001387">
    <property type="entry name" value="Cro/C1-type_HTH"/>
</dbReference>
<dbReference type="Proteomes" id="UP001549691">
    <property type="component" value="Unassembled WGS sequence"/>
</dbReference>
<protein>
    <recommendedName>
        <fullName evidence="2">HTH cro/C1-type domain-containing protein</fullName>
    </recommendedName>
</protein>